<dbReference type="PANTHER" id="PTHR36978">
    <property type="entry name" value="P-LOOP CONTAINING NUCLEOTIDE TRIPHOSPHATE HYDROLASE"/>
    <property type="match status" value="1"/>
</dbReference>
<dbReference type="InterPro" id="IPR027417">
    <property type="entry name" value="P-loop_NTPase"/>
</dbReference>
<organism evidence="1 2">
    <name type="scientific">Mucor flavus</name>
    <dbReference type="NCBI Taxonomy" id="439312"/>
    <lineage>
        <taxon>Eukaryota</taxon>
        <taxon>Fungi</taxon>
        <taxon>Fungi incertae sedis</taxon>
        <taxon>Mucoromycota</taxon>
        <taxon>Mucoromycotina</taxon>
        <taxon>Mucoromycetes</taxon>
        <taxon>Mucorales</taxon>
        <taxon>Mucorineae</taxon>
        <taxon>Mucoraceae</taxon>
        <taxon>Mucor</taxon>
    </lineage>
</organism>
<comment type="caution">
    <text evidence="1">The sequence shown here is derived from an EMBL/GenBank/DDBJ whole genome shotgun (WGS) entry which is preliminary data.</text>
</comment>
<evidence type="ECO:0000313" key="1">
    <source>
        <dbReference type="EMBL" id="GAA5808152.1"/>
    </source>
</evidence>
<evidence type="ECO:0000313" key="2">
    <source>
        <dbReference type="Proteomes" id="UP001473302"/>
    </source>
</evidence>
<gene>
    <name evidence="1" type="ORF">MFLAVUS_001536</name>
</gene>
<dbReference type="SUPFAM" id="SSF52540">
    <property type="entry name" value="P-loop containing nucleoside triphosphate hydrolases"/>
    <property type="match status" value="1"/>
</dbReference>
<dbReference type="Gene3D" id="3.40.50.300">
    <property type="entry name" value="P-loop containing nucleotide triphosphate hydrolases"/>
    <property type="match status" value="1"/>
</dbReference>
<name>A0ABP9YMT6_9FUNG</name>
<dbReference type="PANTHER" id="PTHR36978:SF4">
    <property type="entry name" value="P-LOOP CONTAINING NUCLEOSIDE TRIPHOSPHATE HYDROLASE PROTEIN"/>
    <property type="match status" value="1"/>
</dbReference>
<dbReference type="Pfam" id="PF17784">
    <property type="entry name" value="Sulfotransfer_4"/>
    <property type="match status" value="1"/>
</dbReference>
<proteinExistence type="predicted"/>
<dbReference type="Proteomes" id="UP001473302">
    <property type="component" value="Unassembled WGS sequence"/>
</dbReference>
<reference evidence="1 2" key="1">
    <citation type="submission" date="2024-04" db="EMBL/GenBank/DDBJ databases">
        <title>genome sequences of Mucor flavus KT1a and Helicostylum pulchrum KT1b strains isolated from the surface of a dry-aged beef.</title>
        <authorList>
            <person name="Toyotome T."/>
            <person name="Hosono M."/>
            <person name="Torimaru M."/>
            <person name="Fukuda K."/>
            <person name="Mikami N."/>
        </authorList>
    </citation>
    <scope>NUCLEOTIDE SEQUENCE [LARGE SCALE GENOMIC DNA]</scope>
    <source>
        <strain evidence="1 2">KT1a</strain>
    </source>
</reference>
<protein>
    <recommendedName>
        <fullName evidence="3">Sulfotransferase family protein</fullName>
    </recommendedName>
</protein>
<dbReference type="EMBL" id="BAABUK010000003">
    <property type="protein sequence ID" value="GAA5808152.1"/>
    <property type="molecule type" value="Genomic_DNA"/>
</dbReference>
<evidence type="ECO:0008006" key="3">
    <source>
        <dbReference type="Google" id="ProtNLM"/>
    </source>
</evidence>
<keyword evidence="2" id="KW-1185">Reference proteome</keyword>
<sequence length="226" mass="26274">MAPIKVICAGFGRTGTESLRYALNMLGYTTHHMKCFFTDPNLDYNGFYHAYKHRDEADWDKLLADYDAVTDFSAATFYYDLHKKYPDAKVILNVRSADSWYNSVKNTLFQTITQLPEAKEGTQQFDILRLCSMVCLDGKVFNPEYFLKEEEIKQLYRDHIEEVKRNIPKEQLLVFELGEGWERICRFLGKNVPDVPYPKTNSVAEFIDFYLNENRSVSVVPSLAKS</sequence>
<dbReference type="InterPro" id="IPR040632">
    <property type="entry name" value="Sulfotransfer_4"/>
</dbReference>
<accession>A0ABP9YMT6</accession>